<dbReference type="PANTHER" id="PTHR48100">
    <property type="entry name" value="BROAD-SPECIFICITY PHOSPHATASE YOR283W-RELATED"/>
    <property type="match status" value="1"/>
</dbReference>
<sequence length="199" mass="20527">MDGVLEVMCLRHAESENVVGGLSGALPDAALTAHGHRQAVAAARALMPVEHVYASTAKRALQTADAIGQVQGVEVTAMAGLVEVGIGALEGAADTATRSRTAEVLHSWVVDGRLDERVADGETGHTVVRRVLEAFRTIEAEHPGGGAVAVVGHVASLTAELSVMCGLGSAVWGAPLPHAVPFRILLDVQGWHCTAWPGA</sequence>
<keyword evidence="2" id="KW-1185">Reference proteome</keyword>
<dbReference type="InterPro" id="IPR050275">
    <property type="entry name" value="PGM_Phosphatase"/>
</dbReference>
<comment type="caution">
    <text evidence="1">The sequence shown here is derived from an EMBL/GenBank/DDBJ whole genome shotgun (WGS) entry which is preliminary data.</text>
</comment>
<dbReference type="InterPro" id="IPR029033">
    <property type="entry name" value="His_PPase_superfam"/>
</dbReference>
<dbReference type="Proteomes" id="UP000680206">
    <property type="component" value="Unassembled WGS sequence"/>
</dbReference>
<dbReference type="Gene3D" id="3.40.50.1240">
    <property type="entry name" value="Phosphoglycerate mutase-like"/>
    <property type="match status" value="1"/>
</dbReference>
<dbReference type="PANTHER" id="PTHR48100:SF1">
    <property type="entry name" value="HISTIDINE PHOSPHATASE FAMILY PROTEIN-RELATED"/>
    <property type="match status" value="1"/>
</dbReference>
<dbReference type="CDD" id="cd07067">
    <property type="entry name" value="HP_PGM_like"/>
    <property type="match status" value="1"/>
</dbReference>
<reference evidence="1 2" key="1">
    <citation type="submission" date="2021-03" db="EMBL/GenBank/DDBJ databases">
        <title>Actinomadura violae sp. nov., isolated from lichen in Thailand.</title>
        <authorList>
            <person name="Kanchanasin P."/>
            <person name="Saeng-In P."/>
            <person name="Phongsopitanun W."/>
            <person name="Yuki M."/>
            <person name="Kudo T."/>
            <person name="Ohkuma M."/>
            <person name="Tanasupawat S."/>
        </authorList>
    </citation>
    <scope>NUCLEOTIDE SEQUENCE [LARGE SCALE GENOMIC DNA]</scope>
    <source>
        <strain evidence="1 2">LCR2-06</strain>
    </source>
</reference>
<gene>
    <name evidence="1" type="ORF">J4709_18820</name>
</gene>
<dbReference type="RefSeq" id="WP_208242473.1">
    <property type="nucleotide sequence ID" value="NZ_JAGEPF010000011.1"/>
</dbReference>
<dbReference type="SMART" id="SM00855">
    <property type="entry name" value="PGAM"/>
    <property type="match status" value="1"/>
</dbReference>
<accession>A0ABS3RSK2</accession>
<evidence type="ECO:0000313" key="1">
    <source>
        <dbReference type="EMBL" id="MBO2459632.1"/>
    </source>
</evidence>
<evidence type="ECO:0000313" key="2">
    <source>
        <dbReference type="Proteomes" id="UP000680206"/>
    </source>
</evidence>
<dbReference type="SUPFAM" id="SSF53254">
    <property type="entry name" value="Phosphoglycerate mutase-like"/>
    <property type="match status" value="1"/>
</dbReference>
<organism evidence="1 2">
    <name type="scientific">Actinomadura violacea</name>
    <dbReference type="NCBI Taxonomy" id="2819934"/>
    <lineage>
        <taxon>Bacteria</taxon>
        <taxon>Bacillati</taxon>
        <taxon>Actinomycetota</taxon>
        <taxon>Actinomycetes</taxon>
        <taxon>Streptosporangiales</taxon>
        <taxon>Thermomonosporaceae</taxon>
        <taxon>Actinomadura</taxon>
    </lineage>
</organism>
<protein>
    <submittedName>
        <fullName evidence="1">Histidine phosphatase family protein</fullName>
    </submittedName>
</protein>
<dbReference type="Pfam" id="PF00300">
    <property type="entry name" value="His_Phos_1"/>
    <property type="match status" value="1"/>
</dbReference>
<name>A0ABS3RSK2_9ACTN</name>
<dbReference type="EMBL" id="JAGEPF010000011">
    <property type="protein sequence ID" value="MBO2459632.1"/>
    <property type="molecule type" value="Genomic_DNA"/>
</dbReference>
<proteinExistence type="predicted"/>
<dbReference type="InterPro" id="IPR013078">
    <property type="entry name" value="His_Pase_superF_clade-1"/>
</dbReference>